<gene>
    <name evidence="3" type="ORF">E1263_38395</name>
</gene>
<comment type="similarity">
    <text evidence="1">Belongs to the barstar family.</text>
</comment>
<dbReference type="Proteomes" id="UP000295124">
    <property type="component" value="Unassembled WGS sequence"/>
</dbReference>
<evidence type="ECO:0000256" key="1">
    <source>
        <dbReference type="ARBA" id="ARBA00006845"/>
    </source>
</evidence>
<dbReference type="Gene3D" id="3.30.370.10">
    <property type="entry name" value="Barstar-like"/>
    <property type="match status" value="1"/>
</dbReference>
<sequence>MGNLYVAAPPPPPDTAPIWWGEDLTDLVVRAHRPSPTVPGTFDIDLDGFVHVYDRTDAVERNDDVTEFVLMSPDEAPYGTCQDITGLFRDEAEPLVPHVRLLGCLPQPKLLSALASTSLRRRKIRADLHLAATEGQIIGAVVSGTIEGAEPSPLGAGLLDITIANDPQEPLPTSVLTILDHWPPTEKNLWAPYNRELRHHWAGLALTHRSPAPDQPPGTTYEVDGTHITNIEGFYCALGEAINGPGGYFGWNLDAVNDCLRGGFGAQAPFHLTWHHSTTARTDFGYLLTLLAEHQVHVDLR</sequence>
<name>A0A4R4YKQ2_9ACTN</name>
<organism evidence="3 4">
    <name type="scientific">Kribbella antibiotica</name>
    <dbReference type="NCBI Taxonomy" id="190195"/>
    <lineage>
        <taxon>Bacteria</taxon>
        <taxon>Bacillati</taxon>
        <taxon>Actinomycetota</taxon>
        <taxon>Actinomycetes</taxon>
        <taxon>Propionibacteriales</taxon>
        <taxon>Kribbellaceae</taxon>
        <taxon>Kribbella</taxon>
    </lineage>
</organism>
<reference evidence="3 4" key="1">
    <citation type="submission" date="2019-03" db="EMBL/GenBank/DDBJ databases">
        <title>Draft genome sequences of novel Actinobacteria.</title>
        <authorList>
            <person name="Sahin N."/>
            <person name="Ay H."/>
            <person name="Saygin H."/>
        </authorList>
    </citation>
    <scope>NUCLEOTIDE SEQUENCE [LARGE SCALE GENOMIC DNA]</scope>
    <source>
        <strain evidence="3 4">JCM 13523</strain>
    </source>
</reference>
<dbReference type="InterPro" id="IPR000468">
    <property type="entry name" value="Barstar"/>
</dbReference>
<dbReference type="OrthoDB" id="5184890at2"/>
<dbReference type="EMBL" id="SMKX01000199">
    <property type="protein sequence ID" value="TDD45565.1"/>
    <property type="molecule type" value="Genomic_DNA"/>
</dbReference>
<evidence type="ECO:0000313" key="3">
    <source>
        <dbReference type="EMBL" id="TDD45565.1"/>
    </source>
</evidence>
<keyword evidence="4" id="KW-1185">Reference proteome</keyword>
<proteinExistence type="inferred from homology"/>
<comment type="caution">
    <text evidence="3">The sequence shown here is derived from an EMBL/GenBank/DDBJ whole genome shotgun (WGS) entry which is preliminary data.</text>
</comment>
<dbReference type="AlphaFoldDB" id="A0A4R4YKQ2"/>
<dbReference type="InterPro" id="IPR035905">
    <property type="entry name" value="Barstar-like_sf"/>
</dbReference>
<accession>A0A4R4YKQ2</accession>
<dbReference type="SUPFAM" id="SSF52038">
    <property type="entry name" value="Barstar-related"/>
    <property type="match status" value="1"/>
</dbReference>
<feature type="domain" description="Barstar (barnase inhibitor)" evidence="2">
    <location>
        <begin position="221"/>
        <end position="283"/>
    </location>
</feature>
<dbReference type="Pfam" id="PF01337">
    <property type="entry name" value="Barstar"/>
    <property type="match status" value="1"/>
</dbReference>
<evidence type="ECO:0000259" key="2">
    <source>
        <dbReference type="Pfam" id="PF01337"/>
    </source>
</evidence>
<evidence type="ECO:0000313" key="4">
    <source>
        <dbReference type="Proteomes" id="UP000295124"/>
    </source>
</evidence>
<protein>
    <recommendedName>
        <fullName evidence="2">Barstar (barnase inhibitor) domain-containing protein</fullName>
    </recommendedName>
</protein>